<organism evidence="2 3">
    <name type="scientific">Pseudosporangium ferrugineum</name>
    <dbReference type="NCBI Taxonomy" id="439699"/>
    <lineage>
        <taxon>Bacteria</taxon>
        <taxon>Bacillati</taxon>
        <taxon>Actinomycetota</taxon>
        <taxon>Actinomycetes</taxon>
        <taxon>Micromonosporales</taxon>
        <taxon>Micromonosporaceae</taxon>
        <taxon>Pseudosporangium</taxon>
    </lineage>
</organism>
<dbReference type="RefSeq" id="WP_245908253.1">
    <property type="nucleotide sequence ID" value="NZ_PVZG01000006.1"/>
</dbReference>
<dbReference type="InterPro" id="IPR011047">
    <property type="entry name" value="Quinoprotein_ADH-like_sf"/>
</dbReference>
<name>A0A2T0S896_9ACTN</name>
<comment type="caution">
    <text evidence="2">The sequence shown here is derived from an EMBL/GenBank/DDBJ whole genome shotgun (WGS) entry which is preliminary data.</text>
</comment>
<evidence type="ECO:0000313" key="2">
    <source>
        <dbReference type="EMBL" id="PRY29640.1"/>
    </source>
</evidence>
<dbReference type="AlphaFoldDB" id="A0A2T0S896"/>
<proteinExistence type="predicted"/>
<sequence length="380" mass="38086">MRFIHFARRALLTTVAATTLVAAGSAPALAVSAVPDKAPLFNGSVYAIAYRGSTVYVGGSFTSVAWGGRNYPRARLAAFDARSGAMLAWSPTANSTVRALAISGSAVYAGGDFTKVSGSSRDNLARIDAASGAVGSFSHRVSGVPYALAAGNGRLYAGGSFTAVDGSTRRNAAAFSLSSGALDGGWRPSADDSVHALAVTSARVYLGGAFHKVNGVSRTLRIAAVGPSGGAVDRGFLPTAPAQVNGLATDSAGVYAATGGQGGRAIAYGSGGGMRWQRVFDGDAVAIASLGGTIYVGGHFDRACTTVHNGAHGACSDGSVARVKLAAISSGGALTGWAPQANGIIGVRTLAVDRNRGALGAGGDFTTIGGQNRKRYASFD</sequence>
<feature type="signal peptide" evidence="1">
    <location>
        <begin position="1"/>
        <end position="30"/>
    </location>
</feature>
<dbReference type="InterPro" id="IPR006311">
    <property type="entry name" value="TAT_signal"/>
</dbReference>
<dbReference type="Pfam" id="PF17164">
    <property type="entry name" value="DUF5122"/>
    <property type="match status" value="1"/>
</dbReference>
<protein>
    <submittedName>
        <fullName evidence="2">Beta-propeller uncharacterized protein DUF5122</fullName>
    </submittedName>
</protein>
<keyword evidence="1" id="KW-0732">Signal</keyword>
<dbReference type="EMBL" id="PVZG01000006">
    <property type="protein sequence ID" value="PRY29640.1"/>
    <property type="molecule type" value="Genomic_DNA"/>
</dbReference>
<dbReference type="InterPro" id="IPR013431">
    <property type="entry name" value="Delta_60_rpt"/>
</dbReference>
<gene>
    <name evidence="2" type="ORF">CLV70_106362</name>
</gene>
<dbReference type="Proteomes" id="UP000239209">
    <property type="component" value="Unassembled WGS sequence"/>
</dbReference>
<dbReference type="PROSITE" id="PS51318">
    <property type="entry name" value="TAT"/>
    <property type="match status" value="1"/>
</dbReference>
<reference evidence="2 3" key="1">
    <citation type="submission" date="2018-03" db="EMBL/GenBank/DDBJ databases">
        <title>Genomic Encyclopedia of Archaeal and Bacterial Type Strains, Phase II (KMG-II): from individual species to whole genera.</title>
        <authorList>
            <person name="Goeker M."/>
        </authorList>
    </citation>
    <scope>NUCLEOTIDE SEQUENCE [LARGE SCALE GENOMIC DNA]</scope>
    <source>
        <strain evidence="2 3">DSM 45348</strain>
    </source>
</reference>
<evidence type="ECO:0000256" key="1">
    <source>
        <dbReference type="SAM" id="SignalP"/>
    </source>
</evidence>
<dbReference type="SUPFAM" id="SSF50998">
    <property type="entry name" value="Quinoprotein alcohol dehydrogenase-like"/>
    <property type="match status" value="1"/>
</dbReference>
<evidence type="ECO:0000313" key="3">
    <source>
        <dbReference type="Proteomes" id="UP000239209"/>
    </source>
</evidence>
<keyword evidence="3" id="KW-1185">Reference proteome</keyword>
<feature type="chain" id="PRO_5015424680" evidence="1">
    <location>
        <begin position="31"/>
        <end position="380"/>
    </location>
</feature>
<accession>A0A2T0S896</accession>